<dbReference type="GO" id="GO:0016758">
    <property type="term" value="F:hexosyltransferase activity"/>
    <property type="evidence" value="ECO:0007669"/>
    <property type="project" value="InterPro"/>
</dbReference>
<evidence type="ECO:0000256" key="8">
    <source>
        <dbReference type="ARBA" id="ARBA00023034"/>
    </source>
</evidence>
<dbReference type="Pfam" id="PF01762">
    <property type="entry name" value="Galactosyl_T"/>
    <property type="match status" value="1"/>
</dbReference>
<keyword evidence="5" id="KW-0812">Transmembrane</keyword>
<name>A0A2C9LE82_BIOGL</name>
<proteinExistence type="inferred from homology"/>
<evidence type="ECO:0000256" key="1">
    <source>
        <dbReference type="ARBA" id="ARBA00004323"/>
    </source>
</evidence>
<evidence type="ECO:0000313" key="12">
    <source>
        <dbReference type="Proteomes" id="UP000076420"/>
    </source>
</evidence>
<sequence>MMAIWDRSIWDRTIWDRATGTGLSGTVSGTWLSGRRCKYYVTVLGKSKTFAQEMLTLRADRLRTLYSSDATLTCPVKSSRESEFPYPPQYQQELIFCHMWMFAEVERTGKWGISLLEYGQDYYPPYCSGFFVVIMPAIVEDIYQAAKATPFLWLDDVFIYGVVREEMHFVQIVNLDEVAYRQEHYRDCYKAYGYRW</sequence>
<accession>A0A2C9LE82</accession>
<dbReference type="AlphaFoldDB" id="A0A2C9LE82"/>
<evidence type="ECO:0000256" key="4">
    <source>
        <dbReference type="ARBA" id="ARBA00022679"/>
    </source>
</evidence>
<dbReference type="PANTHER" id="PTHR11214">
    <property type="entry name" value="BETA-1,3-N-ACETYLGLUCOSAMINYLTRANSFERASE"/>
    <property type="match status" value="1"/>
</dbReference>
<evidence type="ECO:0000256" key="2">
    <source>
        <dbReference type="ARBA" id="ARBA00008661"/>
    </source>
</evidence>
<keyword evidence="9" id="KW-0472">Membrane</keyword>
<evidence type="ECO:0000256" key="10">
    <source>
        <dbReference type="RuleBase" id="RU363063"/>
    </source>
</evidence>
<gene>
    <name evidence="11" type="primary">106062470</name>
</gene>
<dbReference type="GO" id="GO:0000139">
    <property type="term" value="C:Golgi membrane"/>
    <property type="evidence" value="ECO:0007669"/>
    <property type="project" value="UniProtKB-SubCell"/>
</dbReference>
<keyword evidence="6" id="KW-0735">Signal-anchor</keyword>
<dbReference type="EC" id="2.4.1.-" evidence="10"/>
<evidence type="ECO:0000256" key="3">
    <source>
        <dbReference type="ARBA" id="ARBA00022676"/>
    </source>
</evidence>
<evidence type="ECO:0000256" key="6">
    <source>
        <dbReference type="ARBA" id="ARBA00022968"/>
    </source>
</evidence>
<dbReference type="OrthoDB" id="115198at2759"/>
<keyword evidence="3 10" id="KW-0328">Glycosyltransferase</keyword>
<evidence type="ECO:0000256" key="9">
    <source>
        <dbReference type="ARBA" id="ARBA00023136"/>
    </source>
</evidence>
<keyword evidence="4" id="KW-0808">Transferase</keyword>
<dbReference type="VEuPathDB" id="VectorBase:BGLAX_042315"/>
<keyword evidence="7" id="KW-1133">Transmembrane helix</keyword>
<comment type="similarity">
    <text evidence="2 10">Belongs to the glycosyltransferase 31 family.</text>
</comment>
<dbReference type="Proteomes" id="UP000076420">
    <property type="component" value="Unassembled WGS sequence"/>
</dbReference>
<dbReference type="EnsemblMetazoa" id="BGLB030110-RA">
    <property type="protein sequence ID" value="BGLB030110-PA"/>
    <property type="gene ID" value="BGLB030110"/>
</dbReference>
<keyword evidence="8 10" id="KW-0333">Golgi apparatus</keyword>
<dbReference type="GO" id="GO:0006493">
    <property type="term" value="P:protein O-linked glycosylation"/>
    <property type="evidence" value="ECO:0007669"/>
    <property type="project" value="TreeGrafter"/>
</dbReference>
<dbReference type="InterPro" id="IPR002659">
    <property type="entry name" value="Glyco_trans_31"/>
</dbReference>
<reference evidence="11" key="1">
    <citation type="submission" date="2020-05" db="UniProtKB">
        <authorList>
            <consortium name="EnsemblMetazoa"/>
        </authorList>
    </citation>
    <scope>IDENTIFICATION</scope>
    <source>
        <strain evidence="11">BB02</strain>
    </source>
</reference>
<dbReference type="VEuPathDB" id="VectorBase:BGLB030110"/>
<dbReference type="KEGG" id="bgt:106062470"/>
<evidence type="ECO:0000256" key="5">
    <source>
        <dbReference type="ARBA" id="ARBA00022692"/>
    </source>
</evidence>
<evidence type="ECO:0000313" key="11">
    <source>
        <dbReference type="EnsemblMetazoa" id="BGLB030110-PA"/>
    </source>
</evidence>
<dbReference type="PANTHER" id="PTHR11214:SF376">
    <property type="entry name" value="HEXOSYLTRANSFERASE"/>
    <property type="match status" value="1"/>
</dbReference>
<comment type="subcellular location">
    <subcellularLocation>
        <location evidence="1 10">Golgi apparatus membrane</location>
        <topology evidence="1 10">Single-pass type II membrane protein</topology>
    </subcellularLocation>
</comment>
<organism evidence="11 12">
    <name type="scientific">Biomphalaria glabrata</name>
    <name type="common">Bloodfluke planorb</name>
    <name type="synonym">Freshwater snail</name>
    <dbReference type="NCBI Taxonomy" id="6526"/>
    <lineage>
        <taxon>Eukaryota</taxon>
        <taxon>Metazoa</taxon>
        <taxon>Spiralia</taxon>
        <taxon>Lophotrochozoa</taxon>
        <taxon>Mollusca</taxon>
        <taxon>Gastropoda</taxon>
        <taxon>Heterobranchia</taxon>
        <taxon>Euthyneura</taxon>
        <taxon>Panpulmonata</taxon>
        <taxon>Hygrophila</taxon>
        <taxon>Lymnaeoidea</taxon>
        <taxon>Planorbidae</taxon>
        <taxon>Biomphalaria</taxon>
    </lineage>
</organism>
<evidence type="ECO:0000256" key="7">
    <source>
        <dbReference type="ARBA" id="ARBA00022989"/>
    </source>
</evidence>
<protein>
    <recommendedName>
        <fullName evidence="10">Hexosyltransferase</fullName>
        <ecNumber evidence="10">2.4.1.-</ecNumber>
    </recommendedName>
</protein>